<evidence type="ECO:0000256" key="4">
    <source>
        <dbReference type="ARBA" id="ARBA00022603"/>
    </source>
</evidence>
<dbReference type="InterPro" id="IPR014777">
    <property type="entry name" value="4pyrrole_Mease_sub1"/>
</dbReference>
<evidence type="ECO:0000256" key="9">
    <source>
        <dbReference type="ARBA" id="ARBA00023239"/>
    </source>
</evidence>
<dbReference type="InterPro" id="IPR019478">
    <property type="entry name" value="Sirohaem_synthase_dimer_dom"/>
</dbReference>
<evidence type="ECO:0000256" key="11">
    <source>
        <dbReference type="ARBA" id="ARBA00023268"/>
    </source>
</evidence>
<feature type="domain" description="Tetrapyrrole methylase" evidence="17">
    <location>
        <begin position="219"/>
        <end position="428"/>
    </location>
</feature>
<dbReference type="InterPro" id="IPR006366">
    <property type="entry name" value="CobA/CysG_C"/>
</dbReference>
<dbReference type="InterPro" id="IPR035996">
    <property type="entry name" value="4pyrrol_Methylase_sf"/>
</dbReference>
<dbReference type="Pfam" id="PF13241">
    <property type="entry name" value="NAD_binding_7"/>
    <property type="match status" value="1"/>
</dbReference>
<dbReference type="AlphaFoldDB" id="A0A934UZW2"/>
<dbReference type="RefSeq" id="WP_051432397.1">
    <property type="nucleotide sequence ID" value="NZ_NRRE01000020.1"/>
</dbReference>
<dbReference type="InterPro" id="IPR014776">
    <property type="entry name" value="4pyrrole_Mease_sub2"/>
</dbReference>
<feature type="domain" description="Siroheme synthase central" evidence="19">
    <location>
        <begin position="119"/>
        <end position="146"/>
    </location>
</feature>
<accession>A0A934UZW2</accession>
<feature type="active site" description="Proton acceptor" evidence="15">
    <location>
        <position position="249"/>
    </location>
</feature>
<dbReference type="Gene3D" id="3.40.1010.10">
    <property type="entry name" value="Cobalt-precorrin-4 Transmethylase, Domain 1"/>
    <property type="match status" value="1"/>
</dbReference>
<reference evidence="20" key="1">
    <citation type="submission" date="2017-08" db="EMBL/GenBank/DDBJ databases">
        <authorList>
            <person name="Imhoff J.F."/>
            <person name="Rahn T."/>
            <person name="Kuenzel S."/>
            <person name="Neulinger S.C."/>
        </authorList>
    </citation>
    <scope>NUCLEOTIDE SEQUENCE</scope>
    <source>
        <strain evidence="20">DSM 9154</strain>
    </source>
</reference>
<keyword evidence="10" id="KW-0627">Porphyrin biosynthesis</keyword>
<evidence type="ECO:0000256" key="10">
    <source>
        <dbReference type="ARBA" id="ARBA00023244"/>
    </source>
</evidence>
<evidence type="ECO:0000256" key="1">
    <source>
        <dbReference type="ARBA" id="ARBA00005010"/>
    </source>
</evidence>
<comment type="catalytic activity">
    <reaction evidence="13">
        <text>precorrin-2 + NAD(+) = sirohydrochlorin + NADH + 2 H(+)</text>
        <dbReference type="Rhea" id="RHEA:15613"/>
        <dbReference type="ChEBI" id="CHEBI:15378"/>
        <dbReference type="ChEBI" id="CHEBI:57540"/>
        <dbReference type="ChEBI" id="CHEBI:57945"/>
        <dbReference type="ChEBI" id="CHEBI:58351"/>
        <dbReference type="ChEBI" id="CHEBI:58827"/>
        <dbReference type="EC" id="1.3.1.76"/>
    </reaction>
</comment>
<keyword evidence="11" id="KW-0511">Multifunctional enzyme</keyword>
<dbReference type="PIRSF" id="PIRSF036426">
    <property type="entry name" value="Sirohaem_synth"/>
    <property type="match status" value="1"/>
</dbReference>
<evidence type="ECO:0000256" key="8">
    <source>
        <dbReference type="ARBA" id="ARBA00023027"/>
    </source>
</evidence>
<dbReference type="CDD" id="cd11642">
    <property type="entry name" value="SUMT"/>
    <property type="match status" value="1"/>
</dbReference>
<dbReference type="SUPFAM" id="SSF53790">
    <property type="entry name" value="Tetrapyrrole methylase"/>
    <property type="match status" value="1"/>
</dbReference>
<dbReference type="Gene3D" id="1.10.8.210">
    <property type="entry name" value="Sirohaem synthase, dimerisation domain"/>
    <property type="match status" value="1"/>
</dbReference>
<dbReference type="InterPro" id="IPR028281">
    <property type="entry name" value="Sirohaem_synthase_central"/>
</dbReference>
<dbReference type="GO" id="GO:0004851">
    <property type="term" value="F:uroporphyrin-III C-methyltransferase activity"/>
    <property type="evidence" value="ECO:0007669"/>
    <property type="project" value="InterPro"/>
</dbReference>
<proteinExistence type="inferred from homology"/>
<comment type="pathway">
    <text evidence="1">Porphyrin-containing compound metabolism; siroheme biosynthesis; sirohydrochlorin from precorrin-2: step 1/1.</text>
</comment>
<feature type="active site" description="Proton donor" evidence="15">
    <location>
        <position position="271"/>
    </location>
</feature>
<dbReference type="SUPFAM" id="SSF51735">
    <property type="entry name" value="NAD(P)-binding Rossmann-fold domains"/>
    <property type="match status" value="1"/>
</dbReference>
<dbReference type="NCBIfam" id="NF004790">
    <property type="entry name" value="PRK06136.1"/>
    <property type="match status" value="1"/>
</dbReference>
<dbReference type="SUPFAM" id="SSF75615">
    <property type="entry name" value="Siroheme synthase middle domains-like"/>
    <property type="match status" value="1"/>
</dbReference>
<keyword evidence="9" id="KW-0456">Lyase</keyword>
<dbReference type="InterPro" id="IPR006367">
    <property type="entry name" value="Sirohaem_synthase_N"/>
</dbReference>
<comment type="pathway">
    <text evidence="12">Porphyrin-containing compound metabolism; siroheme biosynthesis; precorrin-2 from uroporphyrinogen III: step 1/1.</text>
</comment>
<dbReference type="Gene3D" id="3.40.50.720">
    <property type="entry name" value="NAD(P)-binding Rossmann-like Domain"/>
    <property type="match status" value="1"/>
</dbReference>
<keyword evidence="4 16" id="KW-0489">Methyltransferase</keyword>
<evidence type="ECO:0000259" key="18">
    <source>
        <dbReference type="Pfam" id="PF10414"/>
    </source>
</evidence>
<dbReference type="EMBL" id="NRRE01000020">
    <property type="protein sequence ID" value="MBK1696941.1"/>
    <property type="molecule type" value="Genomic_DNA"/>
</dbReference>
<dbReference type="InterPro" id="IPR012409">
    <property type="entry name" value="Sirohaem_synth"/>
</dbReference>
<organism evidence="20 21">
    <name type="scientific">Rhodovibrio salinarum</name>
    <dbReference type="NCBI Taxonomy" id="1087"/>
    <lineage>
        <taxon>Bacteria</taxon>
        <taxon>Pseudomonadati</taxon>
        <taxon>Pseudomonadota</taxon>
        <taxon>Alphaproteobacteria</taxon>
        <taxon>Rhodospirillales</taxon>
        <taxon>Rhodovibrionaceae</taxon>
        <taxon>Rhodovibrio</taxon>
    </lineage>
</organism>
<dbReference type="InterPro" id="IPR003043">
    <property type="entry name" value="Uropor_MeTrfase_CS"/>
</dbReference>
<dbReference type="InterPro" id="IPR000878">
    <property type="entry name" value="4pyrrol_Mease"/>
</dbReference>
<evidence type="ECO:0000256" key="14">
    <source>
        <dbReference type="ARBA" id="ARBA00060548"/>
    </source>
</evidence>
<dbReference type="Pfam" id="PF14824">
    <property type="entry name" value="Sirohm_synth_M"/>
    <property type="match status" value="1"/>
</dbReference>
<dbReference type="PANTHER" id="PTHR45790:SF3">
    <property type="entry name" value="S-ADENOSYL-L-METHIONINE-DEPENDENT UROPORPHYRINOGEN III METHYLTRANSFERASE, CHLOROPLASTIC"/>
    <property type="match status" value="1"/>
</dbReference>
<evidence type="ECO:0000259" key="19">
    <source>
        <dbReference type="Pfam" id="PF14824"/>
    </source>
</evidence>
<dbReference type="NCBIfam" id="TIGR01469">
    <property type="entry name" value="cobA_cysG_Cterm"/>
    <property type="match status" value="1"/>
</dbReference>
<dbReference type="NCBIfam" id="NF007922">
    <property type="entry name" value="PRK10637.1"/>
    <property type="match status" value="1"/>
</dbReference>
<dbReference type="GO" id="GO:0043115">
    <property type="term" value="F:precorrin-2 dehydrogenase activity"/>
    <property type="evidence" value="ECO:0007669"/>
    <property type="project" value="UniProtKB-EC"/>
</dbReference>
<dbReference type="GO" id="GO:0051287">
    <property type="term" value="F:NAD binding"/>
    <property type="evidence" value="ECO:0007669"/>
    <property type="project" value="InterPro"/>
</dbReference>
<protein>
    <submittedName>
        <fullName evidence="20">Uroporphyrinogen-III C-methyltransferase</fullName>
    </submittedName>
</protein>
<dbReference type="PROSITE" id="PS00840">
    <property type="entry name" value="SUMT_2"/>
    <property type="match status" value="1"/>
</dbReference>
<dbReference type="Proteomes" id="UP000778970">
    <property type="component" value="Unassembled WGS sequence"/>
</dbReference>
<dbReference type="NCBIfam" id="TIGR01470">
    <property type="entry name" value="cysG_Nterm"/>
    <property type="match status" value="1"/>
</dbReference>
<keyword evidence="21" id="KW-1185">Reference proteome</keyword>
<dbReference type="FunFam" id="3.40.1010.10:FF:000001">
    <property type="entry name" value="Siroheme synthase"/>
    <property type="match status" value="1"/>
</dbReference>
<dbReference type="InterPro" id="IPR037115">
    <property type="entry name" value="Sirohaem_synt_dimer_dom_sf"/>
</dbReference>
<evidence type="ECO:0000256" key="7">
    <source>
        <dbReference type="ARBA" id="ARBA00023002"/>
    </source>
</evidence>
<dbReference type="Gene3D" id="3.30.950.10">
    <property type="entry name" value="Methyltransferase, Cobalt-precorrin-4 Transmethylase, Domain 2"/>
    <property type="match status" value="1"/>
</dbReference>
<evidence type="ECO:0000259" key="17">
    <source>
        <dbReference type="Pfam" id="PF00590"/>
    </source>
</evidence>
<dbReference type="GO" id="GO:0032259">
    <property type="term" value="P:methylation"/>
    <property type="evidence" value="ECO:0007669"/>
    <property type="project" value="UniProtKB-KW"/>
</dbReference>
<name>A0A934UZW2_9PROT</name>
<evidence type="ECO:0000256" key="16">
    <source>
        <dbReference type="RuleBase" id="RU003960"/>
    </source>
</evidence>
<dbReference type="GO" id="GO:0019354">
    <property type="term" value="P:siroheme biosynthetic process"/>
    <property type="evidence" value="ECO:0007669"/>
    <property type="project" value="InterPro"/>
</dbReference>
<evidence type="ECO:0000256" key="13">
    <source>
        <dbReference type="ARBA" id="ARBA00047561"/>
    </source>
</evidence>
<evidence type="ECO:0000313" key="21">
    <source>
        <dbReference type="Proteomes" id="UP000778970"/>
    </source>
</evidence>
<keyword evidence="7" id="KW-0560">Oxidoreductase</keyword>
<evidence type="ECO:0000256" key="12">
    <source>
        <dbReference type="ARBA" id="ARBA00025705"/>
    </source>
</evidence>
<keyword evidence="8" id="KW-0520">NAD</keyword>
<evidence type="ECO:0000256" key="6">
    <source>
        <dbReference type="ARBA" id="ARBA00022691"/>
    </source>
</evidence>
<dbReference type="InterPro" id="IPR050161">
    <property type="entry name" value="Siro_Cobalamin_biosynth"/>
</dbReference>
<dbReference type="Pfam" id="PF10414">
    <property type="entry name" value="CysG_dimeriser"/>
    <property type="match status" value="1"/>
</dbReference>
<comment type="caution">
    <text evidence="20">The sequence shown here is derived from an EMBL/GenBank/DDBJ whole genome shotgun (WGS) entry which is preliminary data.</text>
</comment>
<evidence type="ECO:0000256" key="5">
    <source>
        <dbReference type="ARBA" id="ARBA00022679"/>
    </source>
</evidence>
<evidence type="ECO:0000256" key="3">
    <source>
        <dbReference type="ARBA" id="ARBA00022573"/>
    </source>
</evidence>
<keyword evidence="6" id="KW-0949">S-adenosyl-L-methionine</keyword>
<evidence type="ECO:0000313" key="20">
    <source>
        <dbReference type="EMBL" id="MBK1696941.1"/>
    </source>
</evidence>
<reference evidence="20" key="2">
    <citation type="journal article" date="2020" name="Microorganisms">
        <title>Osmotic Adaptation and Compatible Solute Biosynthesis of Phototrophic Bacteria as Revealed from Genome Analyses.</title>
        <authorList>
            <person name="Imhoff J.F."/>
            <person name="Rahn T."/>
            <person name="Kunzel S."/>
            <person name="Keller A."/>
            <person name="Neulinger S.C."/>
        </authorList>
    </citation>
    <scope>NUCLEOTIDE SEQUENCE</scope>
    <source>
        <strain evidence="20">DSM 9154</strain>
    </source>
</reference>
<comment type="pathway">
    <text evidence="14">Cofactor biosynthesis; adenosylcobalamin biosynthesis; precorrin-2 from uroporphyrinogen III: step 1/1.</text>
</comment>
<keyword evidence="3" id="KW-0169">Cobalamin biosynthesis</keyword>
<dbReference type="GO" id="GO:0009236">
    <property type="term" value="P:cobalamin biosynthetic process"/>
    <property type="evidence" value="ECO:0007669"/>
    <property type="project" value="UniProtKB-KW"/>
</dbReference>
<dbReference type="Gene3D" id="3.30.160.110">
    <property type="entry name" value="Siroheme synthase, domain 2"/>
    <property type="match status" value="1"/>
</dbReference>
<dbReference type="Pfam" id="PF00590">
    <property type="entry name" value="TP_methylase"/>
    <property type="match status" value="1"/>
</dbReference>
<evidence type="ECO:0000256" key="2">
    <source>
        <dbReference type="ARBA" id="ARBA00005879"/>
    </source>
</evidence>
<dbReference type="FunFam" id="3.30.950.10:FF:000001">
    <property type="entry name" value="Siroheme synthase"/>
    <property type="match status" value="1"/>
</dbReference>
<comment type="similarity">
    <text evidence="2 16">Belongs to the precorrin methyltransferase family.</text>
</comment>
<gene>
    <name evidence="20" type="primary">cobA</name>
    <name evidence="20" type="ORF">CKO21_06745</name>
</gene>
<keyword evidence="5 16" id="KW-0808">Transferase</keyword>
<sequence>MRYFPAFLDIRDRPVLVVGGMENAARKVRLLRKAHARVVVVARRLDDELAALARDGGIEHIARCFKYYDVPGKAAVIAATGRGDVDEAVAKVTRPRDVPVNVVDRPWACTFITPAIVDRDPLTIGISSAGAAPVLARRIREKLEAMLPARIGELTGFAESFREAVANRLPPGPQRLRFWERFFDSAVADDVLAGREAKAREGMMRLVNGEATEAETGQVAIVGAGPGDPDLLTFKAVRFLQRADVVVHDRLVPAEIVDYARRDAERIDVGKAPGAHAKTQDEINDLLIRHARAGAKVVRLKGGDPFVFGRGGEEVAALRAAGVQVELVPGITAATGCAAAAGIPLTHRDHAHAVTFVTGHAASRDQEPDWAALARANHTLAIYMGVATAERVAERLIAHGLSPDTPAAIVENGTTADERVLPTQLAALGQTVAAQGVRGPAMLIIGQVAAFAEGARQTAAAAPVHVQPRALALQG</sequence>
<dbReference type="InterPro" id="IPR036291">
    <property type="entry name" value="NAD(P)-bd_dom_sf"/>
</dbReference>
<dbReference type="PANTHER" id="PTHR45790">
    <property type="entry name" value="SIROHEME SYNTHASE-RELATED"/>
    <property type="match status" value="1"/>
</dbReference>
<evidence type="ECO:0000256" key="15">
    <source>
        <dbReference type="PIRSR" id="PIRSR036426-1"/>
    </source>
</evidence>
<dbReference type="GO" id="GO:0051266">
    <property type="term" value="F:sirohydrochlorin ferrochelatase activity"/>
    <property type="evidence" value="ECO:0007669"/>
    <property type="project" value="InterPro"/>
</dbReference>
<feature type="domain" description="Sirohaem synthase dimerisation" evidence="18">
    <location>
        <begin position="150"/>
        <end position="205"/>
    </location>
</feature>